<accession>A0ABP8JQW1</accession>
<dbReference type="SUPFAM" id="SSF46689">
    <property type="entry name" value="Homeodomain-like"/>
    <property type="match status" value="1"/>
</dbReference>
<evidence type="ECO:0000313" key="4">
    <source>
        <dbReference type="EMBL" id="GAA4394732.1"/>
    </source>
</evidence>
<dbReference type="PROSITE" id="PS50977">
    <property type="entry name" value="HTH_TETR_2"/>
    <property type="match status" value="1"/>
</dbReference>
<evidence type="ECO:0000256" key="1">
    <source>
        <dbReference type="ARBA" id="ARBA00023125"/>
    </source>
</evidence>
<dbReference type="PANTHER" id="PTHR30055">
    <property type="entry name" value="HTH-TYPE TRANSCRIPTIONAL REGULATOR RUTR"/>
    <property type="match status" value="1"/>
</dbReference>
<proteinExistence type="predicted"/>
<dbReference type="Pfam" id="PF00440">
    <property type="entry name" value="TetR_N"/>
    <property type="match status" value="1"/>
</dbReference>
<comment type="caution">
    <text evidence="4">The sequence shown here is derived from an EMBL/GenBank/DDBJ whole genome shotgun (WGS) entry which is preliminary data.</text>
</comment>
<protein>
    <recommendedName>
        <fullName evidence="3">HTH tetR-type domain-containing protein</fullName>
    </recommendedName>
</protein>
<dbReference type="Gene3D" id="1.10.357.10">
    <property type="entry name" value="Tetracycline Repressor, domain 2"/>
    <property type="match status" value="1"/>
</dbReference>
<keyword evidence="5" id="KW-1185">Reference proteome</keyword>
<dbReference type="InterPro" id="IPR009057">
    <property type="entry name" value="Homeodomain-like_sf"/>
</dbReference>
<reference evidence="5" key="1">
    <citation type="journal article" date="2019" name="Int. J. Syst. Evol. Microbiol.">
        <title>The Global Catalogue of Microorganisms (GCM) 10K type strain sequencing project: providing services to taxonomists for standard genome sequencing and annotation.</title>
        <authorList>
            <consortium name="The Broad Institute Genomics Platform"/>
            <consortium name="The Broad Institute Genome Sequencing Center for Infectious Disease"/>
            <person name="Wu L."/>
            <person name="Ma J."/>
        </authorList>
    </citation>
    <scope>NUCLEOTIDE SEQUENCE [LARGE SCALE GENOMIC DNA]</scope>
    <source>
        <strain evidence="5">JCM 17688</strain>
    </source>
</reference>
<gene>
    <name evidence="4" type="ORF">GCM10023147_27120</name>
</gene>
<feature type="domain" description="HTH tetR-type" evidence="3">
    <location>
        <begin position="1"/>
        <end position="37"/>
    </location>
</feature>
<dbReference type="Proteomes" id="UP001500635">
    <property type="component" value="Unassembled WGS sequence"/>
</dbReference>
<evidence type="ECO:0000256" key="2">
    <source>
        <dbReference type="PROSITE-ProRule" id="PRU00335"/>
    </source>
</evidence>
<organism evidence="4 5">
    <name type="scientific">Tsukamurella soli</name>
    <dbReference type="NCBI Taxonomy" id="644556"/>
    <lineage>
        <taxon>Bacteria</taxon>
        <taxon>Bacillati</taxon>
        <taxon>Actinomycetota</taxon>
        <taxon>Actinomycetes</taxon>
        <taxon>Mycobacteriales</taxon>
        <taxon>Tsukamurellaceae</taxon>
        <taxon>Tsukamurella</taxon>
    </lineage>
</organism>
<dbReference type="PANTHER" id="PTHR30055:SF209">
    <property type="entry name" value="POSSIBLE TRANSCRIPTIONAL REGULATORY PROTEIN (PROBABLY TETR-FAMILY)"/>
    <property type="match status" value="1"/>
</dbReference>
<dbReference type="EMBL" id="BAABFR010000039">
    <property type="protein sequence ID" value="GAA4394732.1"/>
    <property type="molecule type" value="Genomic_DNA"/>
</dbReference>
<dbReference type="InterPro" id="IPR001647">
    <property type="entry name" value="HTH_TetR"/>
</dbReference>
<sequence>MDHIAAAAGVGKGTLFRAFRSRDGLLDALWTGKLAALREAVEEGTEPLGPGTPSRERIVAFLDALLSFKLANRHLIRMRPKSPVGVRQATSYKWSHGLLRALIDDAAPWATADDSGYAAHVLLAALDIDLLEELLGSGRAPEDIRRSQAALALAIIDGAQAGGWGGRADV</sequence>
<evidence type="ECO:0000313" key="5">
    <source>
        <dbReference type="Proteomes" id="UP001500635"/>
    </source>
</evidence>
<dbReference type="InterPro" id="IPR050109">
    <property type="entry name" value="HTH-type_TetR-like_transc_reg"/>
</dbReference>
<comment type="caution">
    <text evidence="2">Lacks conserved residue(s) required for the propagation of feature annotation.</text>
</comment>
<name>A0ABP8JQW1_9ACTN</name>
<keyword evidence="1 2" id="KW-0238">DNA-binding</keyword>
<evidence type="ECO:0000259" key="3">
    <source>
        <dbReference type="PROSITE" id="PS50977"/>
    </source>
</evidence>